<name>A0ABT8KBK9_9MICO</name>
<proteinExistence type="predicted"/>
<evidence type="ECO:0000313" key="2">
    <source>
        <dbReference type="EMBL" id="MDN4614830.1"/>
    </source>
</evidence>
<dbReference type="RefSeq" id="WP_301212942.1">
    <property type="nucleotide sequence ID" value="NZ_JAROCF010000001.1"/>
</dbReference>
<dbReference type="EMBL" id="JAROCF010000001">
    <property type="protein sequence ID" value="MDN4614830.1"/>
    <property type="molecule type" value="Genomic_DNA"/>
</dbReference>
<evidence type="ECO:0000313" key="3">
    <source>
        <dbReference type="Proteomes" id="UP001174208"/>
    </source>
</evidence>
<feature type="transmembrane region" description="Helical" evidence="1">
    <location>
        <begin position="58"/>
        <end position="78"/>
    </location>
</feature>
<keyword evidence="1" id="KW-1133">Transmembrane helix</keyword>
<organism evidence="2 3">
    <name type="scientific">Leifsonia williamsii</name>
    <dbReference type="NCBI Taxonomy" id="3035919"/>
    <lineage>
        <taxon>Bacteria</taxon>
        <taxon>Bacillati</taxon>
        <taxon>Actinomycetota</taxon>
        <taxon>Actinomycetes</taxon>
        <taxon>Micrococcales</taxon>
        <taxon>Microbacteriaceae</taxon>
        <taxon>Leifsonia</taxon>
    </lineage>
</organism>
<protein>
    <recommendedName>
        <fullName evidence="4">Integral membrane protein</fullName>
    </recommendedName>
</protein>
<keyword evidence="1" id="KW-0472">Membrane</keyword>
<evidence type="ECO:0008006" key="4">
    <source>
        <dbReference type="Google" id="ProtNLM"/>
    </source>
</evidence>
<accession>A0ABT8KBK9</accession>
<keyword evidence="1" id="KW-0812">Transmembrane</keyword>
<feature type="transmembrane region" description="Helical" evidence="1">
    <location>
        <begin position="6"/>
        <end position="21"/>
    </location>
</feature>
<keyword evidence="3" id="KW-1185">Reference proteome</keyword>
<dbReference type="Proteomes" id="UP001174208">
    <property type="component" value="Unassembled WGS sequence"/>
</dbReference>
<evidence type="ECO:0000256" key="1">
    <source>
        <dbReference type="SAM" id="Phobius"/>
    </source>
</evidence>
<sequence length="100" mass="10708">MELLFVALAGAILGLGARYLLPRRHTHGSVLIPVLGVAVACVLWVALTWAGLKWDGGWIWWVTIVGTAVIVAAVDLLVGRARTASDERLLHSLMKGAVAR</sequence>
<reference evidence="2" key="1">
    <citation type="submission" date="2023-06" db="EMBL/GenBank/DDBJ databases">
        <title>MT1 and MT2 Draft Genomes of Novel Species.</title>
        <authorList>
            <person name="Venkateswaran K."/>
        </authorList>
    </citation>
    <scope>NUCLEOTIDE SEQUENCE</scope>
    <source>
        <strain evidence="2">F6_8S_P_1B</strain>
    </source>
</reference>
<comment type="caution">
    <text evidence="2">The sequence shown here is derived from an EMBL/GenBank/DDBJ whole genome shotgun (WGS) entry which is preliminary data.</text>
</comment>
<gene>
    <name evidence="2" type="ORF">P5G50_10225</name>
</gene>
<feature type="transmembrane region" description="Helical" evidence="1">
    <location>
        <begin position="30"/>
        <end position="52"/>
    </location>
</feature>